<dbReference type="Gene3D" id="3.40.50.280">
    <property type="entry name" value="Cobalamin-binding domain"/>
    <property type="match status" value="1"/>
</dbReference>
<evidence type="ECO:0000259" key="1">
    <source>
        <dbReference type="PROSITE" id="PS50937"/>
    </source>
</evidence>
<dbReference type="GO" id="GO:0046872">
    <property type="term" value="F:metal ion binding"/>
    <property type="evidence" value="ECO:0007669"/>
    <property type="project" value="InterPro"/>
</dbReference>
<evidence type="ECO:0000259" key="2">
    <source>
        <dbReference type="PROSITE" id="PS51332"/>
    </source>
</evidence>
<dbReference type="GO" id="GO:0031419">
    <property type="term" value="F:cobalamin binding"/>
    <property type="evidence" value="ECO:0007669"/>
    <property type="project" value="InterPro"/>
</dbReference>
<dbReference type="EMBL" id="QKRB01000055">
    <property type="protein sequence ID" value="PZD93803.1"/>
    <property type="molecule type" value="Genomic_DNA"/>
</dbReference>
<organism evidence="3 4">
    <name type="scientific">Paenibacillus sambharensis</name>
    <dbReference type="NCBI Taxonomy" id="1803190"/>
    <lineage>
        <taxon>Bacteria</taxon>
        <taxon>Bacillati</taxon>
        <taxon>Bacillota</taxon>
        <taxon>Bacilli</taxon>
        <taxon>Bacillales</taxon>
        <taxon>Paenibacillaceae</taxon>
        <taxon>Paenibacillus</taxon>
    </lineage>
</organism>
<gene>
    <name evidence="3" type="ORF">DNH61_20035</name>
</gene>
<keyword evidence="4" id="KW-1185">Reference proteome</keyword>
<dbReference type="Gene3D" id="1.10.1660.10">
    <property type="match status" value="1"/>
</dbReference>
<sequence length="319" mass="35616">MNQTHRLYTIKEVASRTGLSTQLIRKWEERYGAVAPVRLPNGYRGYTKRDLDTLIWLKQRVDESVPIGMAVMEHKSRSAAEAETARGPILQGAVNQPGQQASAADWQIAVNRLLDYFEGLDYPSAQRYFEQLMSVHSLDDLLMNIMEPALVELGERWESGRISEYQEHFGSHFIRDKLLSLRNLFRAETDSPLLVTACGPGERHELGILYLGFFATQQGFRVAYLGASPAEKGILDCLREMKPAAFAFSFSSHARYEAALPFLLELDARIPVDSPHTLVFIGGRAVEEDKLIPGSKSSFLIAGDGPSSMAKIKSRLGQP</sequence>
<dbReference type="Pfam" id="PF13411">
    <property type="entry name" value="MerR_1"/>
    <property type="match status" value="1"/>
</dbReference>
<dbReference type="OrthoDB" id="9800334at2"/>
<dbReference type="InterPro" id="IPR006158">
    <property type="entry name" value="Cobalamin-bd"/>
</dbReference>
<dbReference type="InterPro" id="IPR000551">
    <property type="entry name" value="MerR-type_HTH_dom"/>
</dbReference>
<dbReference type="PROSITE" id="PS50937">
    <property type="entry name" value="HTH_MERR_2"/>
    <property type="match status" value="1"/>
</dbReference>
<evidence type="ECO:0000313" key="4">
    <source>
        <dbReference type="Proteomes" id="UP000249522"/>
    </source>
</evidence>
<dbReference type="GO" id="GO:0006355">
    <property type="term" value="P:regulation of DNA-templated transcription"/>
    <property type="evidence" value="ECO:0007669"/>
    <property type="project" value="InterPro"/>
</dbReference>
<dbReference type="Proteomes" id="UP000249522">
    <property type="component" value="Unassembled WGS sequence"/>
</dbReference>
<name>A0A2W1L4C1_9BACL</name>
<dbReference type="InterPro" id="IPR036724">
    <property type="entry name" value="Cobalamin-bd_sf"/>
</dbReference>
<dbReference type="InterPro" id="IPR036594">
    <property type="entry name" value="Meth_synthase_dom"/>
</dbReference>
<dbReference type="SMART" id="SM00422">
    <property type="entry name" value="HTH_MERR"/>
    <property type="match status" value="1"/>
</dbReference>
<dbReference type="RefSeq" id="WP_111148614.1">
    <property type="nucleotide sequence ID" value="NZ_QKRB01000055.1"/>
</dbReference>
<feature type="domain" description="HTH merR-type" evidence="1">
    <location>
        <begin position="7"/>
        <end position="54"/>
    </location>
</feature>
<dbReference type="Pfam" id="PF02607">
    <property type="entry name" value="B12-binding_2"/>
    <property type="match status" value="1"/>
</dbReference>
<dbReference type="InterPro" id="IPR009061">
    <property type="entry name" value="DNA-bd_dom_put_sf"/>
</dbReference>
<comment type="caution">
    <text evidence="3">The sequence shown here is derived from an EMBL/GenBank/DDBJ whole genome shotgun (WGS) entry which is preliminary data.</text>
</comment>
<dbReference type="InterPro" id="IPR003759">
    <property type="entry name" value="Cbl-bd_cap"/>
</dbReference>
<dbReference type="Gene3D" id="1.10.1240.10">
    <property type="entry name" value="Methionine synthase domain"/>
    <property type="match status" value="1"/>
</dbReference>
<reference evidence="3 4" key="1">
    <citation type="submission" date="2018-06" db="EMBL/GenBank/DDBJ databases">
        <title>Paenibacillus imtechensis sp. nov.</title>
        <authorList>
            <person name="Pinnaka A.K."/>
            <person name="Singh H."/>
            <person name="Kaur M."/>
        </authorList>
    </citation>
    <scope>NUCLEOTIDE SEQUENCE [LARGE SCALE GENOMIC DNA]</scope>
    <source>
        <strain evidence="3 4">SMB1</strain>
    </source>
</reference>
<protein>
    <submittedName>
        <fullName evidence="3">MerR family transcriptional regulator</fullName>
    </submittedName>
</protein>
<dbReference type="GO" id="GO:0003677">
    <property type="term" value="F:DNA binding"/>
    <property type="evidence" value="ECO:0007669"/>
    <property type="project" value="InterPro"/>
</dbReference>
<feature type="domain" description="B12-binding" evidence="2">
    <location>
        <begin position="191"/>
        <end position="319"/>
    </location>
</feature>
<dbReference type="PROSITE" id="PS51332">
    <property type="entry name" value="B12_BINDING"/>
    <property type="match status" value="1"/>
</dbReference>
<dbReference type="SUPFAM" id="SSF46955">
    <property type="entry name" value="Putative DNA-binding domain"/>
    <property type="match status" value="1"/>
</dbReference>
<evidence type="ECO:0000313" key="3">
    <source>
        <dbReference type="EMBL" id="PZD93803.1"/>
    </source>
</evidence>
<proteinExistence type="predicted"/>
<accession>A0A2W1L4C1</accession>
<dbReference type="SUPFAM" id="SSF52242">
    <property type="entry name" value="Cobalamin (vitamin B12)-binding domain"/>
    <property type="match status" value="1"/>
</dbReference>
<dbReference type="AlphaFoldDB" id="A0A2W1L4C1"/>